<evidence type="ECO:0000313" key="2">
    <source>
        <dbReference type="EMBL" id="CAK0900956.1"/>
    </source>
</evidence>
<proteinExistence type="predicted"/>
<sequence>MSREAPAWGTPNRPATSPPPPPDPPPRRYRSWCGGRLGDAESLALAHEGQLLEVCELCHLLALARQRAWQARLTPRERSVLLEQARYLTAVLAALAGLFDAPQGLGKGKGKG</sequence>
<organism evidence="2 3">
    <name type="scientific">Prorocentrum cordatum</name>
    <dbReference type="NCBI Taxonomy" id="2364126"/>
    <lineage>
        <taxon>Eukaryota</taxon>
        <taxon>Sar</taxon>
        <taxon>Alveolata</taxon>
        <taxon>Dinophyceae</taxon>
        <taxon>Prorocentrales</taxon>
        <taxon>Prorocentraceae</taxon>
        <taxon>Prorocentrum</taxon>
    </lineage>
</organism>
<name>A0ABN9XM57_9DINO</name>
<comment type="caution">
    <text evidence="2">The sequence shown here is derived from an EMBL/GenBank/DDBJ whole genome shotgun (WGS) entry which is preliminary data.</text>
</comment>
<keyword evidence="3" id="KW-1185">Reference proteome</keyword>
<protein>
    <submittedName>
        <fullName evidence="2">Uncharacterized protein</fullName>
    </submittedName>
</protein>
<evidence type="ECO:0000256" key="1">
    <source>
        <dbReference type="SAM" id="MobiDB-lite"/>
    </source>
</evidence>
<accession>A0ABN9XM57</accession>
<dbReference type="EMBL" id="CAUYUJ010020860">
    <property type="protein sequence ID" value="CAK0900956.1"/>
    <property type="molecule type" value="Genomic_DNA"/>
</dbReference>
<dbReference type="Proteomes" id="UP001189429">
    <property type="component" value="Unassembled WGS sequence"/>
</dbReference>
<reference evidence="2" key="1">
    <citation type="submission" date="2023-10" db="EMBL/GenBank/DDBJ databases">
        <authorList>
            <person name="Chen Y."/>
            <person name="Shah S."/>
            <person name="Dougan E. K."/>
            <person name="Thang M."/>
            <person name="Chan C."/>
        </authorList>
    </citation>
    <scope>NUCLEOTIDE SEQUENCE [LARGE SCALE GENOMIC DNA]</scope>
</reference>
<gene>
    <name evidence="2" type="ORF">PCOR1329_LOCUS78089</name>
</gene>
<evidence type="ECO:0000313" key="3">
    <source>
        <dbReference type="Proteomes" id="UP001189429"/>
    </source>
</evidence>
<feature type="region of interest" description="Disordered" evidence="1">
    <location>
        <begin position="1"/>
        <end position="30"/>
    </location>
</feature>